<feature type="compositionally biased region" description="Basic and acidic residues" evidence="1">
    <location>
        <begin position="544"/>
        <end position="555"/>
    </location>
</feature>
<feature type="compositionally biased region" description="Polar residues" evidence="1">
    <location>
        <begin position="124"/>
        <end position="138"/>
    </location>
</feature>
<feature type="compositionally biased region" description="Basic and acidic residues" evidence="1">
    <location>
        <begin position="485"/>
        <end position="505"/>
    </location>
</feature>
<feature type="region of interest" description="Disordered" evidence="1">
    <location>
        <begin position="15"/>
        <end position="508"/>
    </location>
</feature>
<feature type="compositionally biased region" description="Polar residues" evidence="1">
    <location>
        <begin position="290"/>
        <end position="332"/>
    </location>
</feature>
<organism evidence="2 3">
    <name type="scientific">Aspergillus sergii</name>
    <dbReference type="NCBI Taxonomy" id="1034303"/>
    <lineage>
        <taxon>Eukaryota</taxon>
        <taxon>Fungi</taxon>
        <taxon>Dikarya</taxon>
        <taxon>Ascomycota</taxon>
        <taxon>Pezizomycotina</taxon>
        <taxon>Eurotiomycetes</taxon>
        <taxon>Eurotiomycetidae</taxon>
        <taxon>Eurotiales</taxon>
        <taxon>Aspergillaceae</taxon>
        <taxon>Aspergillus</taxon>
        <taxon>Aspergillus subgen. Circumdati</taxon>
    </lineage>
</organism>
<feature type="compositionally biased region" description="Polar residues" evidence="1">
    <location>
        <begin position="342"/>
        <end position="391"/>
    </location>
</feature>
<feature type="compositionally biased region" description="Low complexity" evidence="1">
    <location>
        <begin position="158"/>
        <end position="171"/>
    </location>
</feature>
<proteinExistence type="predicted"/>
<feature type="compositionally biased region" description="Polar residues" evidence="1">
    <location>
        <begin position="73"/>
        <end position="91"/>
    </location>
</feature>
<dbReference type="AlphaFoldDB" id="A0A5N6XEB7"/>
<feature type="region of interest" description="Disordered" evidence="1">
    <location>
        <begin position="534"/>
        <end position="577"/>
    </location>
</feature>
<feature type="compositionally biased region" description="Polar residues" evidence="1">
    <location>
        <begin position="247"/>
        <end position="259"/>
    </location>
</feature>
<sequence length="577" mass="59900">MEPFDKAWHTAADSLKNDYRSSEQQWTQHGEEPISGIQGRGTATDPYDAGNRPEQPGAPQTKENTALVPEALSSITPGDRSSNLKSSTDKTASGPAAMQPELNPIGETAAKYGSQPHQVPEQRNLGSNLGHHSQTSGLSHGHHDRTSGLNKGSLMTSAGAGATAAGVAGPGSDYRRSAGGLGDATSAQSSALPDDSHTPGLRHTGTLGGATSAQTSALGGDTTHPTGLRHPSTQKSGLDKGIETSGLGHTTTTGQTSPMKSALEKDAQATGLRQPASTTHKPVFEKDTTHTPSSGIEGSRNLGSTTSYGGSETQVPDRSSQPIGTNTSTSGLEGSRNPYGGSETQIPNRSSQPIGTHASTSGVEGSRNLGSTTSHGSQSQIPDRSSQSIGTGTEARHPSSSIAEEATSTEARHTSSGIADSTPQKSKSTTEQRTPSTTAAEGQSSTQKESTSKPSKKDDAPENVGFPPKTDHVSKEALRGPSVAEPREHWKQDEKVARAEDDSKPGRLYPLTLSLLQGSREMDEANCWGVAAAAGEPGASNKPDSSEKKHTKDSSHSGSTLSHIKEKVEKVIHPHKS</sequence>
<evidence type="ECO:0000256" key="1">
    <source>
        <dbReference type="SAM" id="MobiDB-lite"/>
    </source>
</evidence>
<gene>
    <name evidence="2" type="ORF">BDV39DRAFT_168180</name>
</gene>
<evidence type="ECO:0000313" key="3">
    <source>
        <dbReference type="Proteomes" id="UP000325945"/>
    </source>
</evidence>
<feature type="compositionally biased region" description="Low complexity" evidence="1">
    <location>
        <begin position="399"/>
        <end position="409"/>
    </location>
</feature>
<dbReference type="Proteomes" id="UP000325945">
    <property type="component" value="Unassembled WGS sequence"/>
</dbReference>
<feature type="compositionally biased region" description="Polar residues" evidence="1">
    <location>
        <begin position="147"/>
        <end position="156"/>
    </location>
</feature>
<reference evidence="3" key="1">
    <citation type="submission" date="2019-04" db="EMBL/GenBank/DDBJ databases">
        <title>Friends and foes A comparative genomics studyof 23 Aspergillus species from section Flavi.</title>
        <authorList>
            <consortium name="DOE Joint Genome Institute"/>
            <person name="Kjaerbolling I."/>
            <person name="Vesth T."/>
            <person name="Frisvad J.C."/>
            <person name="Nybo J.L."/>
            <person name="Theobald S."/>
            <person name="Kildgaard S."/>
            <person name="Isbrandt T."/>
            <person name="Kuo A."/>
            <person name="Sato A."/>
            <person name="Lyhne E.K."/>
            <person name="Kogle M.E."/>
            <person name="Wiebenga A."/>
            <person name="Kun R.S."/>
            <person name="Lubbers R.J."/>
            <person name="Makela M.R."/>
            <person name="Barry K."/>
            <person name="Chovatia M."/>
            <person name="Clum A."/>
            <person name="Daum C."/>
            <person name="Haridas S."/>
            <person name="He G."/>
            <person name="LaButti K."/>
            <person name="Lipzen A."/>
            <person name="Mondo S."/>
            <person name="Riley R."/>
            <person name="Salamov A."/>
            <person name="Simmons B.A."/>
            <person name="Magnuson J.K."/>
            <person name="Henrissat B."/>
            <person name="Mortensen U.H."/>
            <person name="Larsen T.O."/>
            <person name="Devries R.P."/>
            <person name="Grigoriev I.V."/>
            <person name="Machida M."/>
            <person name="Baker S.E."/>
            <person name="Andersen M.R."/>
        </authorList>
    </citation>
    <scope>NUCLEOTIDE SEQUENCE [LARGE SCALE GENOMIC DNA]</scope>
    <source>
        <strain evidence="3">CBS 130017</strain>
    </source>
</reference>
<evidence type="ECO:0008006" key="4">
    <source>
        <dbReference type="Google" id="ProtNLM"/>
    </source>
</evidence>
<feature type="compositionally biased region" description="Polar residues" evidence="1">
    <location>
        <begin position="414"/>
        <end position="453"/>
    </location>
</feature>
<feature type="compositionally biased region" description="Basic and acidic residues" evidence="1">
    <location>
        <begin position="469"/>
        <end position="478"/>
    </location>
</feature>
<evidence type="ECO:0000313" key="2">
    <source>
        <dbReference type="EMBL" id="KAE8331597.1"/>
    </source>
</evidence>
<name>A0A5N6XEB7_9EURO</name>
<accession>A0A5N6XEB7</accession>
<keyword evidence="3" id="KW-1185">Reference proteome</keyword>
<protein>
    <recommendedName>
        <fullName evidence="4">Solid-state culture expressed protein (Aos23)</fullName>
    </recommendedName>
</protein>
<feature type="compositionally biased region" description="Basic and acidic residues" evidence="1">
    <location>
        <begin position="563"/>
        <end position="577"/>
    </location>
</feature>
<dbReference type="EMBL" id="ML741768">
    <property type="protein sequence ID" value="KAE8331597.1"/>
    <property type="molecule type" value="Genomic_DNA"/>
</dbReference>